<dbReference type="PANTHER" id="PTHR46233">
    <property type="entry name" value="HYDROXYACYLGLUTATHIONE HYDROLASE GLOC"/>
    <property type="match status" value="1"/>
</dbReference>
<keyword evidence="2" id="KW-0479">Metal-binding</keyword>
<sequence length="208" mass="22896">MRLLRLELGEIGTNCYLLADAAAEETVVIDPAGDFPILWQAVKGLGYPVKYILNTHGHWDHIGANAELQQKTGAPLMIHAADAPLLQQGTDRMFRVRYQPSRADRTLSDGDELPFGAYKLRVLHTPGHTPGGVCFVLSGKAGNELIFSGDTLFQLSIGRTDLPGGSYDDLIHSIRTKLLPLDEKLPVFPGHGPHTFLADEKQYNPFLR</sequence>
<dbReference type="GO" id="GO:0016787">
    <property type="term" value="F:hydrolase activity"/>
    <property type="evidence" value="ECO:0007669"/>
    <property type="project" value="UniProtKB-KW"/>
</dbReference>
<dbReference type="EMBL" id="DVMH01000036">
    <property type="protein sequence ID" value="HIU11000.1"/>
    <property type="molecule type" value="Genomic_DNA"/>
</dbReference>
<evidence type="ECO:0000313" key="6">
    <source>
        <dbReference type="EMBL" id="HIU11000.1"/>
    </source>
</evidence>
<feature type="domain" description="Metallo-beta-lactamase" evidence="5">
    <location>
        <begin position="12"/>
        <end position="191"/>
    </location>
</feature>
<dbReference type="InterPro" id="IPR036866">
    <property type="entry name" value="RibonucZ/Hydroxyglut_hydro"/>
</dbReference>
<comment type="caution">
    <text evidence="6">The sequence shown here is derived from an EMBL/GenBank/DDBJ whole genome shotgun (WGS) entry which is preliminary data.</text>
</comment>
<evidence type="ECO:0000256" key="1">
    <source>
        <dbReference type="ARBA" id="ARBA00001947"/>
    </source>
</evidence>
<keyword evidence="4" id="KW-0862">Zinc</keyword>
<reference evidence="6" key="2">
    <citation type="journal article" date="2021" name="PeerJ">
        <title>Extensive microbial diversity within the chicken gut microbiome revealed by metagenomics and culture.</title>
        <authorList>
            <person name="Gilroy R."/>
            <person name="Ravi A."/>
            <person name="Getino M."/>
            <person name="Pursley I."/>
            <person name="Horton D.L."/>
            <person name="Alikhan N.F."/>
            <person name="Baker D."/>
            <person name="Gharbi K."/>
            <person name="Hall N."/>
            <person name="Watson M."/>
            <person name="Adriaenssens E.M."/>
            <person name="Foster-Nyarko E."/>
            <person name="Jarju S."/>
            <person name="Secka A."/>
            <person name="Antonio M."/>
            <person name="Oren A."/>
            <person name="Chaudhuri R.R."/>
            <person name="La Ragione R."/>
            <person name="Hildebrand F."/>
            <person name="Pallen M.J."/>
        </authorList>
    </citation>
    <scope>NUCLEOTIDE SEQUENCE</scope>
    <source>
        <strain evidence="6">2830</strain>
    </source>
</reference>
<reference evidence="6" key="1">
    <citation type="submission" date="2020-10" db="EMBL/GenBank/DDBJ databases">
        <authorList>
            <person name="Gilroy R."/>
        </authorList>
    </citation>
    <scope>NUCLEOTIDE SEQUENCE</scope>
    <source>
        <strain evidence="6">2830</strain>
    </source>
</reference>
<dbReference type="AlphaFoldDB" id="A0A9D1HLN0"/>
<evidence type="ECO:0000256" key="3">
    <source>
        <dbReference type="ARBA" id="ARBA00022801"/>
    </source>
</evidence>
<evidence type="ECO:0000313" key="7">
    <source>
        <dbReference type="Proteomes" id="UP000824124"/>
    </source>
</evidence>
<dbReference type="PANTHER" id="PTHR46233:SF3">
    <property type="entry name" value="HYDROXYACYLGLUTATHIONE HYDROLASE GLOC"/>
    <property type="match status" value="1"/>
</dbReference>
<dbReference type="CDD" id="cd06262">
    <property type="entry name" value="metallo-hydrolase-like_MBL-fold"/>
    <property type="match status" value="1"/>
</dbReference>
<evidence type="ECO:0000256" key="4">
    <source>
        <dbReference type="ARBA" id="ARBA00022833"/>
    </source>
</evidence>
<dbReference type="InterPro" id="IPR051453">
    <property type="entry name" value="MBL_Glyoxalase_II"/>
</dbReference>
<dbReference type="InterPro" id="IPR001279">
    <property type="entry name" value="Metallo-B-lactamas"/>
</dbReference>
<name>A0A9D1HLN0_9FIRM</name>
<dbReference type="GO" id="GO:0046872">
    <property type="term" value="F:metal ion binding"/>
    <property type="evidence" value="ECO:0007669"/>
    <property type="project" value="UniProtKB-KW"/>
</dbReference>
<gene>
    <name evidence="6" type="ORF">IAB00_07200</name>
</gene>
<proteinExistence type="predicted"/>
<dbReference type="SUPFAM" id="SSF56281">
    <property type="entry name" value="Metallo-hydrolase/oxidoreductase"/>
    <property type="match status" value="1"/>
</dbReference>
<evidence type="ECO:0000256" key="2">
    <source>
        <dbReference type="ARBA" id="ARBA00022723"/>
    </source>
</evidence>
<dbReference type="Pfam" id="PF00753">
    <property type="entry name" value="Lactamase_B"/>
    <property type="match status" value="1"/>
</dbReference>
<accession>A0A9D1HLN0</accession>
<comment type="cofactor">
    <cofactor evidence="1">
        <name>Zn(2+)</name>
        <dbReference type="ChEBI" id="CHEBI:29105"/>
    </cofactor>
</comment>
<dbReference type="Gene3D" id="3.60.15.10">
    <property type="entry name" value="Ribonuclease Z/Hydroxyacylglutathione hydrolase-like"/>
    <property type="match status" value="1"/>
</dbReference>
<dbReference type="SMART" id="SM00849">
    <property type="entry name" value="Lactamase_B"/>
    <property type="match status" value="1"/>
</dbReference>
<keyword evidence="3" id="KW-0378">Hydrolase</keyword>
<evidence type="ECO:0000259" key="5">
    <source>
        <dbReference type="SMART" id="SM00849"/>
    </source>
</evidence>
<dbReference type="Proteomes" id="UP000824124">
    <property type="component" value="Unassembled WGS sequence"/>
</dbReference>
<protein>
    <submittedName>
        <fullName evidence="6">MBL fold metallo-hydrolase</fullName>
    </submittedName>
</protein>
<organism evidence="6 7">
    <name type="scientific">Candidatus Avidehalobacter gallistercoris</name>
    <dbReference type="NCBI Taxonomy" id="2840694"/>
    <lineage>
        <taxon>Bacteria</taxon>
        <taxon>Bacillati</taxon>
        <taxon>Bacillota</taxon>
        <taxon>Clostridia</taxon>
        <taxon>Eubacteriales</taxon>
        <taxon>Peptococcaceae</taxon>
        <taxon>Peptococcaceae incertae sedis</taxon>
        <taxon>Candidatus Avidehalobacter</taxon>
    </lineage>
</organism>